<keyword evidence="14" id="KW-1185">Reference proteome</keyword>
<keyword evidence="4 10" id="KW-0560">Oxidoreductase</keyword>
<evidence type="ECO:0000256" key="6">
    <source>
        <dbReference type="ARBA" id="ARBA00023284"/>
    </source>
</evidence>
<dbReference type="PRINTS" id="PR00368">
    <property type="entry name" value="FADPNR"/>
</dbReference>
<evidence type="ECO:0000259" key="11">
    <source>
        <dbReference type="Pfam" id="PF02852"/>
    </source>
</evidence>
<accession>A0A3A1Y8B1</accession>
<dbReference type="GO" id="GO:0050660">
    <property type="term" value="F:flavin adenine dinucleotide binding"/>
    <property type="evidence" value="ECO:0007669"/>
    <property type="project" value="InterPro"/>
</dbReference>
<evidence type="ECO:0000259" key="12">
    <source>
        <dbReference type="Pfam" id="PF07992"/>
    </source>
</evidence>
<dbReference type="FunFam" id="3.30.390.30:FF:000003">
    <property type="entry name" value="Glutathione reductase"/>
    <property type="match status" value="1"/>
</dbReference>
<dbReference type="PRINTS" id="PR00411">
    <property type="entry name" value="PNDRDTASEI"/>
</dbReference>
<keyword evidence="6 10" id="KW-0676">Redox-active center</keyword>
<evidence type="ECO:0000256" key="2">
    <source>
        <dbReference type="ARBA" id="ARBA00022630"/>
    </source>
</evidence>
<dbReference type="InterPro" id="IPR001100">
    <property type="entry name" value="Pyr_nuc-diS_OxRdtase"/>
</dbReference>
<evidence type="ECO:0000256" key="9">
    <source>
        <dbReference type="PIRSR" id="PIRSR000350-4"/>
    </source>
</evidence>
<feature type="domain" description="Pyridine nucleotide-disulphide oxidoreductase dimerisation" evidence="11">
    <location>
        <begin position="346"/>
        <end position="463"/>
    </location>
</feature>
<dbReference type="OrthoDB" id="9800167at2"/>
<dbReference type="RefSeq" id="WP_119524769.1">
    <property type="nucleotide sequence ID" value="NZ_NRHC01000032.1"/>
</dbReference>
<dbReference type="NCBIfam" id="TIGR01421">
    <property type="entry name" value="gluta_reduc_1"/>
    <property type="match status" value="1"/>
</dbReference>
<dbReference type="PANTHER" id="PTHR42737">
    <property type="entry name" value="GLUTATHIONE REDUCTASE"/>
    <property type="match status" value="1"/>
</dbReference>
<reference evidence="13 14" key="1">
    <citation type="submission" date="2017-08" db="EMBL/GenBank/DDBJ databases">
        <title>Reclassification of Bisgaard taxon 37 and 44.</title>
        <authorList>
            <person name="Christensen H."/>
        </authorList>
    </citation>
    <scope>NUCLEOTIDE SEQUENCE [LARGE SCALE GENOMIC DNA]</scope>
    <source>
        <strain evidence="13 14">B96_3</strain>
    </source>
</reference>
<sequence>MTHNFNYDLLVVGGGSGGIATANRAAIYGAKVAVIEAKELGGTCVNVGCVPKKVLWNGANLYSQLKHLSEDYGFTTQVSNLDFSKLVANRQAYISRIHNSYSNVFEKNKVTVLKGWGSLVDKNTVKVVGQDGNEKLYTAERILLAPGGKATFPEIQGVELGTDSDGFFDLTSLPKSATIVGAGYIAVEIAGVLNSFGVDTTLVTRGDRPLRWLDKDVANELLENFNLQGLKHVANASYSKVEKLDNGLTRLITDKGNIDSEFLVWAIGRKPNLSGLNLEEVGVEVDKDGFIVTNELSETSVSNILAIGDAVNLPALTPVAIKTGRTLAERLYNGKTGWHFNKDSLIPTVIFSHPAIGTIGYSEEKALEIFGKFDAKENPNGIKVYRSKFTSMLTAVTSHPEKVFMKLVVQGENEKVIGLHGIGLGIDEIIQGFAVAMQMGATKADFDNTVAIHPTGAEEFVTMR</sequence>
<dbReference type="AlphaFoldDB" id="A0A3A1Y8B1"/>
<feature type="binding site" evidence="8">
    <location>
        <position position="268"/>
    </location>
    <ligand>
        <name>NAD(+)</name>
        <dbReference type="ChEBI" id="CHEBI:57540"/>
    </ligand>
</feature>
<dbReference type="GO" id="GO:0005829">
    <property type="term" value="C:cytosol"/>
    <property type="evidence" value="ECO:0007669"/>
    <property type="project" value="TreeGrafter"/>
</dbReference>
<dbReference type="InterPro" id="IPR046952">
    <property type="entry name" value="GSHR/TRXR-like"/>
</dbReference>
<gene>
    <name evidence="13" type="ORF">CKF54_02810</name>
</gene>
<feature type="active site" description="Proton acceptor" evidence="7">
    <location>
        <position position="453"/>
    </location>
</feature>
<keyword evidence="5" id="KW-1015">Disulfide bond</keyword>
<feature type="binding site" evidence="8">
    <location>
        <position position="117"/>
    </location>
    <ligand>
        <name>FAD</name>
        <dbReference type="ChEBI" id="CHEBI:57692"/>
    </ligand>
</feature>
<dbReference type="InterPro" id="IPR012999">
    <property type="entry name" value="Pyr_OxRdtase_I_AS"/>
</dbReference>
<name>A0A3A1Y8B1_9GAMM</name>
<keyword evidence="2 10" id="KW-0285">Flavoprotein</keyword>
<feature type="binding site" evidence="8">
    <location>
        <position position="53"/>
    </location>
    <ligand>
        <name>FAD</name>
        <dbReference type="ChEBI" id="CHEBI:57692"/>
    </ligand>
</feature>
<dbReference type="Gene3D" id="3.50.50.60">
    <property type="entry name" value="FAD/NAD(P)-binding domain"/>
    <property type="match status" value="2"/>
</dbReference>
<comment type="cofactor">
    <cofactor evidence="8">
        <name>FAD</name>
        <dbReference type="ChEBI" id="CHEBI:57692"/>
    </cofactor>
    <text evidence="8">Binds 1 FAD per subunit.</text>
</comment>
<dbReference type="GO" id="GO:0050661">
    <property type="term" value="F:NADP binding"/>
    <property type="evidence" value="ECO:0007669"/>
    <property type="project" value="InterPro"/>
</dbReference>
<dbReference type="InterPro" id="IPR016156">
    <property type="entry name" value="FAD/NAD-linked_Rdtase_dimer_sf"/>
</dbReference>
<comment type="caution">
    <text evidence="13">The sequence shown here is derived from an EMBL/GenBank/DDBJ whole genome shotgun (WGS) entry which is preliminary data.</text>
</comment>
<dbReference type="PANTHER" id="PTHR42737:SF2">
    <property type="entry name" value="GLUTATHIONE REDUCTASE"/>
    <property type="match status" value="1"/>
</dbReference>
<evidence type="ECO:0000256" key="5">
    <source>
        <dbReference type="ARBA" id="ARBA00023157"/>
    </source>
</evidence>
<dbReference type="SUPFAM" id="SSF55424">
    <property type="entry name" value="FAD/NAD-linked reductases, dimerisation (C-terminal) domain"/>
    <property type="match status" value="1"/>
</dbReference>
<evidence type="ECO:0000256" key="3">
    <source>
        <dbReference type="ARBA" id="ARBA00022827"/>
    </source>
</evidence>
<evidence type="ECO:0000256" key="1">
    <source>
        <dbReference type="ARBA" id="ARBA00007532"/>
    </source>
</evidence>
<dbReference type="Pfam" id="PF07992">
    <property type="entry name" value="Pyr_redox_2"/>
    <property type="match status" value="1"/>
</dbReference>
<protein>
    <submittedName>
        <fullName evidence="13">Glutathione-disulfide reductase</fullName>
    </submittedName>
</protein>
<dbReference type="Proteomes" id="UP000265691">
    <property type="component" value="Unassembled WGS sequence"/>
</dbReference>
<dbReference type="PIRSF" id="PIRSF000350">
    <property type="entry name" value="Mercury_reductase_MerA"/>
    <property type="match status" value="1"/>
</dbReference>
<feature type="disulfide bond" description="Redox-active" evidence="9">
    <location>
        <begin position="44"/>
        <end position="49"/>
    </location>
</feature>
<feature type="domain" description="FAD/NAD(P)-binding" evidence="12">
    <location>
        <begin position="7"/>
        <end position="324"/>
    </location>
</feature>
<dbReference type="NCBIfam" id="NF004776">
    <property type="entry name" value="PRK06116.1"/>
    <property type="match status" value="1"/>
</dbReference>
<dbReference type="GO" id="GO:0006749">
    <property type="term" value="P:glutathione metabolic process"/>
    <property type="evidence" value="ECO:0007669"/>
    <property type="project" value="InterPro"/>
</dbReference>
<evidence type="ECO:0000313" key="13">
    <source>
        <dbReference type="EMBL" id="RIY33448.1"/>
    </source>
</evidence>
<dbReference type="InterPro" id="IPR006322">
    <property type="entry name" value="Glutathione_Rdtase_euk/bac"/>
</dbReference>
<evidence type="ECO:0000256" key="7">
    <source>
        <dbReference type="PIRSR" id="PIRSR000350-2"/>
    </source>
</evidence>
<comment type="similarity">
    <text evidence="1 10">Belongs to the class-I pyridine nucleotide-disulfide oxidoreductase family.</text>
</comment>
<dbReference type="EMBL" id="NRHC01000032">
    <property type="protein sequence ID" value="RIY33448.1"/>
    <property type="molecule type" value="Genomic_DNA"/>
</dbReference>
<evidence type="ECO:0000313" key="14">
    <source>
        <dbReference type="Proteomes" id="UP000265691"/>
    </source>
</evidence>
<dbReference type="Pfam" id="PF02852">
    <property type="entry name" value="Pyr_redox_dim"/>
    <property type="match status" value="1"/>
</dbReference>
<evidence type="ECO:0000256" key="8">
    <source>
        <dbReference type="PIRSR" id="PIRSR000350-3"/>
    </source>
</evidence>
<feature type="binding site" evidence="8">
    <location>
        <begin position="181"/>
        <end position="188"/>
    </location>
    <ligand>
        <name>NAD(+)</name>
        <dbReference type="ChEBI" id="CHEBI:57540"/>
    </ligand>
</feature>
<proteinExistence type="inferred from homology"/>
<dbReference type="InterPro" id="IPR023753">
    <property type="entry name" value="FAD/NAD-binding_dom"/>
</dbReference>
<dbReference type="InterPro" id="IPR004099">
    <property type="entry name" value="Pyr_nucl-diS_OxRdtase_dimer"/>
</dbReference>
<evidence type="ECO:0000256" key="4">
    <source>
        <dbReference type="ARBA" id="ARBA00023002"/>
    </source>
</evidence>
<organism evidence="13 14">
    <name type="scientific">Psittacicella hinzii</name>
    <dbReference type="NCBI Taxonomy" id="2028575"/>
    <lineage>
        <taxon>Bacteria</taxon>
        <taxon>Pseudomonadati</taxon>
        <taxon>Pseudomonadota</taxon>
        <taxon>Gammaproteobacteria</taxon>
        <taxon>Pasteurellales</taxon>
        <taxon>Psittacicellaceae</taxon>
        <taxon>Psittacicella</taxon>
    </lineage>
</organism>
<dbReference type="Gene3D" id="3.30.390.30">
    <property type="match status" value="1"/>
</dbReference>
<dbReference type="GO" id="GO:0034599">
    <property type="term" value="P:cellular response to oxidative stress"/>
    <property type="evidence" value="ECO:0007669"/>
    <property type="project" value="TreeGrafter"/>
</dbReference>
<keyword evidence="8" id="KW-0547">Nucleotide-binding</keyword>
<evidence type="ECO:0000256" key="10">
    <source>
        <dbReference type="RuleBase" id="RU003691"/>
    </source>
</evidence>
<dbReference type="InterPro" id="IPR036188">
    <property type="entry name" value="FAD/NAD-bd_sf"/>
</dbReference>
<dbReference type="GO" id="GO:0004362">
    <property type="term" value="F:glutathione-disulfide reductase (NADPH) activity"/>
    <property type="evidence" value="ECO:0007669"/>
    <property type="project" value="InterPro"/>
</dbReference>
<dbReference type="PROSITE" id="PS00076">
    <property type="entry name" value="PYRIDINE_REDOX_1"/>
    <property type="match status" value="1"/>
</dbReference>
<dbReference type="SUPFAM" id="SSF51905">
    <property type="entry name" value="FAD/NAD(P)-binding domain"/>
    <property type="match status" value="1"/>
</dbReference>
<keyword evidence="8" id="KW-0520">NAD</keyword>
<dbReference type="GO" id="GO:0045454">
    <property type="term" value="P:cell redox homeostasis"/>
    <property type="evidence" value="ECO:0007669"/>
    <property type="project" value="InterPro"/>
</dbReference>
<feature type="binding site" evidence="8">
    <location>
        <position position="309"/>
    </location>
    <ligand>
        <name>FAD</name>
        <dbReference type="ChEBI" id="CHEBI:57692"/>
    </ligand>
</feature>
<keyword evidence="3 8" id="KW-0274">FAD</keyword>